<dbReference type="CDD" id="cd02511">
    <property type="entry name" value="Beta4Glucosyltransferase"/>
    <property type="match status" value="1"/>
</dbReference>
<dbReference type="PANTHER" id="PTHR43630">
    <property type="entry name" value="POLY-BETA-1,6-N-ACETYL-D-GLUCOSAMINE SYNTHASE"/>
    <property type="match status" value="1"/>
</dbReference>
<proteinExistence type="inferred from homology"/>
<evidence type="ECO:0000313" key="4">
    <source>
        <dbReference type="Proteomes" id="UP000030428"/>
    </source>
</evidence>
<sequence length="289" mass="34572">MLSVLIPTKNEERNIVDCLKSVSWADEIFVFDSYSSDKTVEIVREKGAKVVQREFDNFSTHKNWAIDHIDFKNEWILILDADERLTEALSKEIKLICQKTSSELKGYYIGRQIWFAGTWVRHGGWYPDWQLRLFKRGYAHYESRIVHEHMLVEGPVGFLKNHLVHDDYKGIERYFERHNTYSSMEAVEIYKTLIKQKKSTDDKLMPTLFTRGPEQRRFLKNLAYRYLPARPLFKFVWMYFIKLGFLDGRIGFRFALLKAFYEYQISLKLEELNDPESPLYKKYKHYLSS</sequence>
<comment type="similarity">
    <text evidence="1">Belongs to the glycosyltransferase 2 family. WaaE/KdtX subfamily.</text>
</comment>
<name>A0A4E0QZU5_9GAMM</name>
<protein>
    <recommendedName>
        <fullName evidence="2">Glycosyltransferase 2-like domain-containing protein</fullName>
    </recommendedName>
</protein>
<evidence type="ECO:0000259" key="2">
    <source>
        <dbReference type="Pfam" id="PF00535"/>
    </source>
</evidence>
<dbReference type="Pfam" id="PF00535">
    <property type="entry name" value="Glycos_transf_2"/>
    <property type="match status" value="1"/>
</dbReference>
<dbReference type="PANTHER" id="PTHR43630:SF2">
    <property type="entry name" value="GLYCOSYLTRANSFERASE"/>
    <property type="match status" value="1"/>
</dbReference>
<feature type="domain" description="Glycosyltransferase 2-like" evidence="2">
    <location>
        <begin position="3"/>
        <end position="120"/>
    </location>
</feature>
<dbReference type="InterPro" id="IPR001173">
    <property type="entry name" value="Glyco_trans_2-like"/>
</dbReference>
<accession>A0A4E0QZU5</accession>
<dbReference type="InterPro" id="IPR029044">
    <property type="entry name" value="Nucleotide-diphossugar_trans"/>
</dbReference>
<dbReference type="EMBL" id="JSZA02000166">
    <property type="protein sequence ID" value="TGO02311.1"/>
    <property type="molecule type" value="Genomic_DNA"/>
</dbReference>
<dbReference type="SUPFAM" id="SSF53448">
    <property type="entry name" value="Nucleotide-diphospho-sugar transferases"/>
    <property type="match status" value="1"/>
</dbReference>
<keyword evidence="4" id="KW-1185">Reference proteome</keyword>
<comment type="caution">
    <text evidence="3">The sequence shown here is derived from an EMBL/GenBank/DDBJ whole genome shotgun (WGS) entry which is preliminary data.</text>
</comment>
<evidence type="ECO:0000313" key="3">
    <source>
        <dbReference type="EMBL" id="TGO02311.1"/>
    </source>
</evidence>
<reference evidence="3 4" key="1">
    <citation type="journal article" date="2016" name="Front. Microbiol.">
        <title>Single-Cell (Meta-)Genomics of a Dimorphic Candidatus Thiomargarita nelsonii Reveals Genomic Plasticity.</title>
        <authorList>
            <person name="Flood B.E."/>
            <person name="Fliss P."/>
            <person name="Jones D.S."/>
            <person name="Dick G.J."/>
            <person name="Jain S."/>
            <person name="Kaster A.K."/>
            <person name="Winkel M."/>
            <person name="Mussmann M."/>
            <person name="Bailey J."/>
        </authorList>
    </citation>
    <scope>NUCLEOTIDE SEQUENCE [LARGE SCALE GENOMIC DNA]</scope>
    <source>
        <strain evidence="3">Hydrate Ridge</strain>
    </source>
</reference>
<dbReference type="Gene3D" id="3.90.550.10">
    <property type="entry name" value="Spore Coat Polysaccharide Biosynthesis Protein SpsA, Chain A"/>
    <property type="match status" value="1"/>
</dbReference>
<dbReference type="AlphaFoldDB" id="A0A4E0QZU5"/>
<gene>
    <name evidence="3" type="ORF">PN36_27220</name>
</gene>
<evidence type="ECO:0000256" key="1">
    <source>
        <dbReference type="ARBA" id="ARBA00038494"/>
    </source>
</evidence>
<dbReference type="Proteomes" id="UP000030428">
    <property type="component" value="Unassembled WGS sequence"/>
</dbReference>
<organism evidence="3 4">
    <name type="scientific">Candidatus Thiomargarita nelsonii</name>
    <dbReference type="NCBI Taxonomy" id="1003181"/>
    <lineage>
        <taxon>Bacteria</taxon>
        <taxon>Pseudomonadati</taxon>
        <taxon>Pseudomonadota</taxon>
        <taxon>Gammaproteobacteria</taxon>
        <taxon>Thiotrichales</taxon>
        <taxon>Thiotrichaceae</taxon>
        <taxon>Thiomargarita</taxon>
    </lineage>
</organism>